<dbReference type="eggNOG" id="ENOG502TFDF">
    <property type="taxonomic scope" value="Eukaryota"/>
</dbReference>
<organism evidence="2 3">
    <name type="scientific">Thermothelomyces thermophilus (strain ATCC 42464 / BCRC 31852 / DSM 1799)</name>
    <name type="common">Sporotrichum thermophile</name>
    <dbReference type="NCBI Taxonomy" id="573729"/>
    <lineage>
        <taxon>Eukaryota</taxon>
        <taxon>Fungi</taxon>
        <taxon>Dikarya</taxon>
        <taxon>Ascomycota</taxon>
        <taxon>Pezizomycotina</taxon>
        <taxon>Sordariomycetes</taxon>
        <taxon>Sordariomycetidae</taxon>
        <taxon>Sordariales</taxon>
        <taxon>Chaetomiaceae</taxon>
        <taxon>Thermothelomyces</taxon>
    </lineage>
</organism>
<reference evidence="2 3" key="1">
    <citation type="journal article" date="2011" name="Nat. Biotechnol.">
        <title>Comparative genomic analysis of the thermophilic biomass-degrading fungi Myceliophthora thermophila and Thielavia terrestris.</title>
        <authorList>
            <person name="Berka R.M."/>
            <person name="Grigoriev I.V."/>
            <person name="Otillar R."/>
            <person name="Salamov A."/>
            <person name="Grimwood J."/>
            <person name="Reid I."/>
            <person name="Ishmael N."/>
            <person name="John T."/>
            <person name="Darmond C."/>
            <person name="Moisan M.-C."/>
            <person name="Henrissat B."/>
            <person name="Coutinho P.M."/>
            <person name="Lombard V."/>
            <person name="Natvig D.O."/>
            <person name="Lindquist E."/>
            <person name="Schmutz J."/>
            <person name="Lucas S."/>
            <person name="Harris P."/>
            <person name="Powlowski J."/>
            <person name="Bellemare A."/>
            <person name="Taylor D."/>
            <person name="Butler G."/>
            <person name="de Vries R.P."/>
            <person name="Allijn I.E."/>
            <person name="van den Brink J."/>
            <person name="Ushinsky S."/>
            <person name="Storms R."/>
            <person name="Powell A.J."/>
            <person name="Paulsen I.T."/>
            <person name="Elbourne L.D.H."/>
            <person name="Baker S.E."/>
            <person name="Magnuson J."/>
            <person name="LaBoissiere S."/>
            <person name="Clutterbuck A.J."/>
            <person name="Martinez D."/>
            <person name="Wogulis M."/>
            <person name="de Leon A.L."/>
            <person name="Rey M.W."/>
            <person name="Tsang A."/>
        </authorList>
    </citation>
    <scope>NUCLEOTIDE SEQUENCE [LARGE SCALE GENOMIC DNA]</scope>
    <source>
        <strain evidence="3">ATCC 42464 / BCRC 31852 / DSM 1799</strain>
    </source>
</reference>
<dbReference type="VEuPathDB" id="FungiDB:MYCTH_42394"/>
<dbReference type="KEGG" id="mtm:MYCTH_42394"/>
<feature type="compositionally biased region" description="Polar residues" evidence="1">
    <location>
        <begin position="331"/>
        <end position="349"/>
    </location>
</feature>
<feature type="non-terminal residue" evidence="2">
    <location>
        <position position="563"/>
    </location>
</feature>
<keyword evidence="3" id="KW-1185">Reference proteome</keyword>
<evidence type="ECO:0000313" key="3">
    <source>
        <dbReference type="Proteomes" id="UP000007322"/>
    </source>
</evidence>
<evidence type="ECO:0000313" key="2">
    <source>
        <dbReference type="EMBL" id="AEO53357.1"/>
    </source>
</evidence>
<dbReference type="EMBL" id="CP003002">
    <property type="protein sequence ID" value="AEO53357.1"/>
    <property type="molecule type" value="Genomic_DNA"/>
</dbReference>
<dbReference type="GeneID" id="11508230"/>
<protein>
    <submittedName>
        <fullName evidence="2">Uncharacterized protein</fullName>
    </submittedName>
</protein>
<name>G2Q1S3_THET4</name>
<dbReference type="OMA" id="FCPSYES"/>
<dbReference type="OrthoDB" id="5376010at2759"/>
<feature type="compositionally biased region" description="Basic and acidic residues" evidence="1">
    <location>
        <begin position="160"/>
        <end position="173"/>
    </location>
</feature>
<dbReference type="AlphaFoldDB" id="G2Q1S3"/>
<dbReference type="STRING" id="573729.G2Q1S3"/>
<dbReference type="Proteomes" id="UP000007322">
    <property type="component" value="Chromosome 1"/>
</dbReference>
<feature type="region of interest" description="Disordered" evidence="1">
    <location>
        <begin position="421"/>
        <end position="478"/>
    </location>
</feature>
<dbReference type="RefSeq" id="XP_003658602.1">
    <property type="nucleotide sequence ID" value="XM_003658554.1"/>
</dbReference>
<proteinExistence type="predicted"/>
<feature type="region of interest" description="Disordered" evidence="1">
    <location>
        <begin position="74"/>
        <end position="102"/>
    </location>
</feature>
<feature type="compositionally biased region" description="Acidic residues" evidence="1">
    <location>
        <begin position="421"/>
        <end position="431"/>
    </location>
</feature>
<feature type="region of interest" description="Disordered" evidence="1">
    <location>
        <begin position="1"/>
        <end position="43"/>
    </location>
</feature>
<feature type="compositionally biased region" description="Gly residues" evidence="1">
    <location>
        <begin position="318"/>
        <end position="330"/>
    </location>
</feature>
<feature type="region of interest" description="Disordered" evidence="1">
    <location>
        <begin position="315"/>
        <end position="356"/>
    </location>
</feature>
<feature type="region of interest" description="Disordered" evidence="1">
    <location>
        <begin position="160"/>
        <end position="182"/>
    </location>
</feature>
<feature type="compositionally biased region" description="Low complexity" evidence="1">
    <location>
        <begin position="461"/>
        <end position="478"/>
    </location>
</feature>
<accession>G2Q1S3</accession>
<dbReference type="InParanoid" id="G2Q1S3"/>
<sequence length="563" mass="60947">MGGPASLVVRDSQTPSHAVGPGGPLSRDDAPGARRRSSTTSRRAAYNARNFAHNRHSHEAAIFGSHRVRTRSVARAEGQELQGHTQHADSHPGVVRTDSSDKAVKEWKPSIVIGSPLWLEGEDLSAIQIADRKVAQTRLWADHYRGVPYFAQAHQEAVEQRQRLDEASEENTKPRSALESTRNRAIQDRLDVLGALLQSSSFPPERQNIEAAMAGYRSGAILYSDSYTLLWAGRVVDRCPDYSSFTRDREARLNRYAAEYGPGWLWYEPPLTRGQTNVVAKKGFCLESKASWRQPTENMGHYQIRMGFRRRKANVSRGGVGEGGGGGGGKQPSSFFSARTIPQPSTSAPGETVPDPDGPRIIYSVLLDSGATFPTLWESDLPALGIHPARYAAQSARRVHTADSTLVSRIYELDVSVMGSLDDDDDDDDGYDNGNDGGGTNRGPLSRTGSRARAEPGRDPTSPSSHSTTTKTTTTTTTSLSCTIPVLVFPGASRDATTAADGSPSSSPDAVPDRLSGLLPFHTCYLSGAPGSFRLWMGDRRRDVLGASRLPGMMRYGEVLGGA</sequence>
<evidence type="ECO:0000256" key="1">
    <source>
        <dbReference type="SAM" id="MobiDB-lite"/>
    </source>
</evidence>
<dbReference type="HOGENOM" id="CLU_023182_0_0_1"/>
<gene>
    <name evidence="2" type="ORF">MYCTH_42394</name>
</gene>